<dbReference type="SUPFAM" id="SSF56219">
    <property type="entry name" value="DNase I-like"/>
    <property type="match status" value="1"/>
</dbReference>
<dbReference type="InterPro" id="IPR013320">
    <property type="entry name" value="ConA-like_dom_sf"/>
</dbReference>
<proteinExistence type="predicted"/>
<organism evidence="2">
    <name type="scientific">Thermosporothrix sp. COM3</name>
    <dbReference type="NCBI Taxonomy" id="2490863"/>
    <lineage>
        <taxon>Bacteria</taxon>
        <taxon>Bacillati</taxon>
        <taxon>Chloroflexota</taxon>
        <taxon>Ktedonobacteria</taxon>
        <taxon>Ktedonobacterales</taxon>
        <taxon>Thermosporotrichaceae</taxon>
        <taxon>Thermosporothrix</taxon>
    </lineage>
</organism>
<dbReference type="InterPro" id="IPR005135">
    <property type="entry name" value="Endo/exonuclease/phosphatase"/>
</dbReference>
<name>A0A455SG84_9CHLR</name>
<gene>
    <name evidence="2" type="ORF">KTC_12610</name>
</gene>
<feature type="domain" description="Endonuclease/exonuclease/phosphatase" evidence="1">
    <location>
        <begin position="193"/>
        <end position="444"/>
    </location>
</feature>
<dbReference type="EMBL" id="AP019376">
    <property type="protein sequence ID" value="BBH86510.1"/>
    <property type="molecule type" value="Genomic_DNA"/>
</dbReference>
<dbReference type="Gene3D" id="2.60.120.200">
    <property type="match status" value="1"/>
</dbReference>
<evidence type="ECO:0000259" key="1">
    <source>
        <dbReference type="Pfam" id="PF03372"/>
    </source>
</evidence>
<dbReference type="Gene3D" id="3.60.10.10">
    <property type="entry name" value="Endonuclease/exonuclease/phosphatase"/>
    <property type="match status" value="1"/>
</dbReference>
<dbReference type="PANTHER" id="PTHR41349:SF1">
    <property type="entry name" value="PROTEIN CBG08683"/>
    <property type="match status" value="1"/>
</dbReference>
<dbReference type="AlphaFoldDB" id="A0A455SG84"/>
<evidence type="ECO:0000313" key="2">
    <source>
        <dbReference type="EMBL" id="BBH86510.1"/>
    </source>
</evidence>
<reference evidence="2" key="1">
    <citation type="submission" date="2018-12" db="EMBL/GenBank/DDBJ databases">
        <title>Novel natural products biosynthetic potential of the class Ktedonobacteria.</title>
        <authorList>
            <person name="Zheng Y."/>
            <person name="Saitou A."/>
            <person name="Wang C.M."/>
            <person name="Toyoda A."/>
            <person name="Minakuchi Y."/>
            <person name="Sekiguchi Y."/>
            <person name="Ueda K."/>
            <person name="Takano H."/>
            <person name="Sakai Y."/>
            <person name="Yokota A."/>
            <person name="Yabe S."/>
        </authorList>
    </citation>
    <scope>NUCLEOTIDE SEQUENCE</scope>
    <source>
        <strain evidence="2">COM3</strain>
    </source>
</reference>
<sequence>MEQQPGPVLQLQIDRTGQIHVPYGHLTTRSSLPLKIVNPLNGCQDFSLLFRLRGTPQARQHPLLATLIDEQIRWQLGIQENGSWFWEARQGESAYSYHPTPARQPILDEEWHQLACCFSARRAEIWLYYDGLNVAIYHLNALPNLTSAEYLLIGDEHQALEYELSFYARMLGAEELAAPRHQPPICGDTLHVMTFNIWNGGRETGEEQGVARTIELIQQANADIITIQETYGSGPRIAEALGYYFYLRSRNLSIMSRYPILSTVPVFDPFFSGCARIALRPDLSLHCLNIWLHYLPDYLGDIKAGRSFTVQQFLAGENQHRFPEITQILRTAHGLPEPILISGDFNSGSHLDWIDTTAPQHGGHVLPWPVSKAMEQAGFRDSYREIHPDPLAEPGYTWSPIAPADPHDRIDYIYYRNTTQRGATLQPLASRVIESHPERYPSDHGAVLTTFRIIDGDA</sequence>
<dbReference type="SUPFAM" id="SSF49899">
    <property type="entry name" value="Concanavalin A-like lectins/glucanases"/>
    <property type="match status" value="1"/>
</dbReference>
<dbReference type="InterPro" id="IPR036691">
    <property type="entry name" value="Endo/exonu/phosph_ase_sf"/>
</dbReference>
<dbReference type="Pfam" id="PF03372">
    <property type="entry name" value="Exo_endo_phos"/>
    <property type="match status" value="1"/>
</dbReference>
<protein>
    <recommendedName>
        <fullName evidence="1">Endonuclease/exonuclease/phosphatase domain-containing protein</fullName>
    </recommendedName>
</protein>
<dbReference type="PANTHER" id="PTHR41349">
    <property type="match status" value="1"/>
</dbReference>
<accession>A0A455SG84</accession>
<dbReference type="GO" id="GO:0003824">
    <property type="term" value="F:catalytic activity"/>
    <property type="evidence" value="ECO:0007669"/>
    <property type="project" value="InterPro"/>
</dbReference>